<dbReference type="VEuPathDB" id="FungiDB:CJI97_000688"/>
<evidence type="ECO:0000313" key="10">
    <source>
        <dbReference type="EMBL" id="KNE01445.1"/>
    </source>
</evidence>
<comment type="caution">
    <text evidence="10">The sequence shown here is derived from an EMBL/GenBank/DDBJ whole genome shotgun (WGS) entry which is preliminary data.</text>
</comment>
<dbReference type="PANTHER" id="PTHR37994:SF1">
    <property type="entry name" value="ER TRANSPORTER 6TM N-TERMINAL DOMAIN-CONTAINING PROTEIN"/>
    <property type="match status" value="1"/>
</dbReference>
<feature type="transmembrane region" description="Helical" evidence="6">
    <location>
        <begin position="221"/>
        <end position="242"/>
    </location>
</feature>
<dbReference type="Proteomes" id="UP000037122">
    <property type="component" value="Unassembled WGS sequence"/>
</dbReference>
<dbReference type="Pfam" id="PF13515">
    <property type="entry name" value="FUSC_2"/>
    <property type="match status" value="1"/>
</dbReference>
<dbReference type="VEuPathDB" id="FungiDB:QG37_01521"/>
<evidence type="ECO:0000313" key="11">
    <source>
        <dbReference type="Proteomes" id="UP000037122"/>
    </source>
</evidence>
<feature type="coiled-coil region" evidence="5">
    <location>
        <begin position="492"/>
        <end position="536"/>
    </location>
</feature>
<reference evidence="11" key="1">
    <citation type="journal article" date="2015" name="BMC Genomics">
        <title>Draft genome of a commonly misdiagnosed multidrug resistant pathogen Candida auris.</title>
        <authorList>
            <person name="Chatterjee S."/>
            <person name="Alampalli S.V."/>
            <person name="Nageshan R.K."/>
            <person name="Chettiar S.T."/>
            <person name="Joshi S."/>
            <person name="Tatu U.S."/>
        </authorList>
    </citation>
    <scope>NUCLEOTIDE SEQUENCE [LARGE SCALE GENOMIC DNA]</scope>
    <source>
        <strain evidence="11">6684</strain>
    </source>
</reference>
<evidence type="ECO:0000256" key="4">
    <source>
        <dbReference type="ARBA" id="ARBA00023136"/>
    </source>
</evidence>
<gene>
    <name evidence="10" type="ORF">QG37_01521</name>
</gene>
<dbReference type="InterPro" id="IPR018823">
    <property type="entry name" value="ArAE_2_N"/>
</dbReference>
<comment type="subcellular location">
    <subcellularLocation>
        <location evidence="1">Membrane</location>
        <topology evidence="1">Multi-pass membrane protein</topology>
    </subcellularLocation>
</comment>
<feature type="domain" description="DUF2421" evidence="7">
    <location>
        <begin position="811"/>
        <end position="1063"/>
    </location>
</feature>
<evidence type="ECO:0000259" key="7">
    <source>
        <dbReference type="Pfam" id="PF10334"/>
    </source>
</evidence>
<feature type="transmembrane region" description="Helical" evidence="6">
    <location>
        <begin position="703"/>
        <end position="720"/>
    </location>
</feature>
<dbReference type="InterPro" id="IPR049453">
    <property type="entry name" value="Memb_transporter_dom"/>
</dbReference>
<dbReference type="Pfam" id="PF10337">
    <property type="entry name" value="ArAE_2_N"/>
    <property type="match status" value="1"/>
</dbReference>
<evidence type="ECO:0000259" key="9">
    <source>
        <dbReference type="Pfam" id="PF13515"/>
    </source>
</evidence>
<dbReference type="VEuPathDB" id="FungiDB:CJI96_0003411"/>
<feature type="transmembrane region" description="Helical" evidence="6">
    <location>
        <begin position="74"/>
        <end position="91"/>
    </location>
</feature>
<evidence type="ECO:0000259" key="8">
    <source>
        <dbReference type="Pfam" id="PF10337"/>
    </source>
</evidence>
<evidence type="ECO:0000256" key="5">
    <source>
        <dbReference type="SAM" id="Coils"/>
    </source>
</evidence>
<organism evidence="10 11">
    <name type="scientific">Candidozyma auris</name>
    <name type="common">Yeast</name>
    <name type="synonym">Candida auris</name>
    <dbReference type="NCBI Taxonomy" id="498019"/>
    <lineage>
        <taxon>Eukaryota</taxon>
        <taxon>Fungi</taxon>
        <taxon>Dikarya</taxon>
        <taxon>Ascomycota</taxon>
        <taxon>Saccharomycotina</taxon>
        <taxon>Pichiomycetes</taxon>
        <taxon>Metschnikowiaceae</taxon>
        <taxon>Candidozyma</taxon>
    </lineage>
</organism>
<dbReference type="VEuPathDB" id="FungiDB:B9J08_000687"/>
<feature type="transmembrane region" description="Helical" evidence="6">
    <location>
        <begin position="785"/>
        <end position="807"/>
    </location>
</feature>
<protein>
    <recommendedName>
        <fullName evidence="12">ER transporter 6TM N-terminal domain-containing protein</fullName>
    </recommendedName>
</protein>
<keyword evidence="3 6" id="KW-1133">Transmembrane helix</keyword>
<dbReference type="VEuPathDB" id="FungiDB:CJJ07_004301"/>
<dbReference type="AlphaFoldDB" id="A0A0L0P5C5"/>
<dbReference type="GO" id="GO:0016020">
    <property type="term" value="C:membrane"/>
    <property type="evidence" value="ECO:0007669"/>
    <property type="project" value="UniProtKB-SubCell"/>
</dbReference>
<evidence type="ECO:0000256" key="6">
    <source>
        <dbReference type="SAM" id="Phobius"/>
    </source>
</evidence>
<feature type="domain" description="Putative ER transporter 6TM N-terminal" evidence="8">
    <location>
        <begin position="57"/>
        <end position="520"/>
    </location>
</feature>
<feature type="transmembrane region" description="Helical" evidence="6">
    <location>
        <begin position="646"/>
        <end position="665"/>
    </location>
</feature>
<feature type="transmembrane region" description="Helical" evidence="6">
    <location>
        <begin position="254"/>
        <end position="272"/>
    </location>
</feature>
<evidence type="ECO:0000256" key="1">
    <source>
        <dbReference type="ARBA" id="ARBA00004141"/>
    </source>
</evidence>
<evidence type="ECO:0000256" key="3">
    <source>
        <dbReference type="ARBA" id="ARBA00022989"/>
    </source>
</evidence>
<evidence type="ECO:0008006" key="12">
    <source>
        <dbReference type="Google" id="ProtNLM"/>
    </source>
</evidence>
<dbReference type="EMBL" id="LGST01000011">
    <property type="protein sequence ID" value="KNE01445.1"/>
    <property type="molecule type" value="Genomic_DNA"/>
</dbReference>
<proteinExistence type="predicted"/>
<keyword evidence="2 6" id="KW-0812">Transmembrane</keyword>
<feature type="transmembrane region" description="Helical" evidence="6">
    <location>
        <begin position="193"/>
        <end position="209"/>
    </location>
</feature>
<feature type="transmembrane region" description="Helical" evidence="6">
    <location>
        <begin position="97"/>
        <end position="117"/>
    </location>
</feature>
<feature type="domain" description="Integral membrane bound transporter" evidence="9">
    <location>
        <begin position="672"/>
        <end position="806"/>
    </location>
</feature>
<dbReference type="PANTHER" id="PTHR37994">
    <property type="entry name" value="ARAE_2_N DOMAIN-CONTAINING PROTEIN-RELATED"/>
    <property type="match status" value="1"/>
</dbReference>
<sequence length="1077" mass="122794">MVASDDSVNEFTPQAIYGTEKEALDESQYNVYDDKKDDSGIEKPEPKSNLWRKAYLFFYPDWILKHTSRSDLKLVLQTWVQVWSTIFLCIVPRTDEWLGIACFLFQIMGFIMANGGLSVVINVLLAFMCSFYVCVAWLFIVVASAISAHLRGWPTQESVARLLIADGICTSENVSKCYQEQVTDGRFLDTRCTVIWVFAGLIAFTAFGMTRRYHPLMRLPFVAGAITTVIMTVNFVTLPTFIGAEVSMVIIKPFLLAFVFKIVCAFVVFPFTSSHTYLKAIIGIHDSLAATCEKNANFFKTIKPSLDNFNNHNQLASDVQASRVKLGPLEMFLISSRWEVSFSRFDTGDLAEIRSKIKPLLTVLAGFKYLYDLLDERKDVARDAYAPLKRKGSLSNQSFSDSHNKLLASFRHTYAKVGVFETQMRVQKLKDHFKETGKAISLHDLDVICSFMKEHYGEFLEEVPKTLKAVSAWLKAANSFRTYSLLRWSKHVNEQKKQNENLLHHVKKLRAEVQKLDEANETIKSLANRFDGEEQKLCLVSQSSLVVFFCKEIAQQIFSLCSVLSDLDETRPTPKVITMFSSTRHDKRVTINRDMYNDDPVGNAEGSSPNIVRHRDPDVLDPENLYQVVVINLFSFYRNLYESENLWFWVRLSMLLQFCCFPYYFRPSTGFFTRHRLLWLPITCAVSISEYTAETVYLFLSKIIYSFIGCLAGMIGWYISTGSGNGNPYGYAIVTAVIYFLTAYYRQFAVHITKVPGIMVSVTPVLVLGTSWSDSRLLFPSNIGVGWRVAVTRFVSVVIGLFVSLLASSFPKPRSSKVAVRMILSGVLESSNDMFSKISEFALKRIENSNIHIKVRHDEASDKMRSLLISLANARAMMNFIRYETAWTGNWPTETYRTLQTLVNDLIQLYYLIYILINQVQDTKEWMPIILDRLGWTNADLVAEVLALTGMSAGALRRKSPMPKITNANLTAKHFESVSEQWGVSSATLNERFYDEVESSSIRSDENHDDCAITQRHGKTVNYQKLLSHDGQINIVCLLLMHLAYQKIDDIVITVKSLVGEKYDVSEELFELRKWER</sequence>
<dbReference type="InterPro" id="IPR018820">
    <property type="entry name" value="BRE4-related_DUF2421"/>
</dbReference>
<evidence type="ECO:0000256" key="2">
    <source>
        <dbReference type="ARBA" id="ARBA00022692"/>
    </source>
</evidence>
<feature type="transmembrane region" description="Helical" evidence="6">
    <location>
        <begin position="726"/>
        <end position="745"/>
    </location>
</feature>
<dbReference type="Pfam" id="PF10334">
    <property type="entry name" value="BRE4"/>
    <property type="match status" value="1"/>
</dbReference>
<keyword evidence="4 6" id="KW-0472">Membrane</keyword>
<accession>A0A0L0P5C5</accession>
<feature type="transmembrane region" description="Helical" evidence="6">
    <location>
        <begin position="124"/>
        <end position="146"/>
    </location>
</feature>
<keyword evidence="5" id="KW-0175">Coiled coil</keyword>
<name>A0A0L0P5C5_CANAR</name>
<dbReference type="VEuPathDB" id="FungiDB:CJJ09_002648"/>
<feature type="transmembrane region" description="Helical" evidence="6">
    <location>
        <begin position="757"/>
        <end position="773"/>
    </location>
</feature>